<keyword evidence="3" id="KW-1185">Reference proteome</keyword>
<feature type="region of interest" description="Disordered" evidence="1">
    <location>
        <begin position="697"/>
        <end position="726"/>
    </location>
</feature>
<reference evidence="2 3" key="1">
    <citation type="submission" date="2016-10" db="EMBL/GenBank/DDBJ databases">
        <authorList>
            <person name="Varghese N."/>
            <person name="Submissions S."/>
        </authorList>
    </citation>
    <scope>NUCLEOTIDE SEQUENCE [LARGE SCALE GENOMIC DNA]</scope>
    <source>
        <strain evidence="2 3">FF3</strain>
    </source>
</reference>
<organism evidence="2 3">
    <name type="scientific">Marinovum algicola</name>
    <dbReference type="NCBI Taxonomy" id="42444"/>
    <lineage>
        <taxon>Bacteria</taxon>
        <taxon>Pseudomonadati</taxon>
        <taxon>Pseudomonadota</taxon>
        <taxon>Alphaproteobacteria</taxon>
        <taxon>Rhodobacterales</taxon>
        <taxon>Roseobacteraceae</taxon>
        <taxon>Marinovum</taxon>
    </lineage>
</organism>
<evidence type="ECO:0000313" key="3">
    <source>
        <dbReference type="Proteomes" id="UP000182932"/>
    </source>
</evidence>
<dbReference type="Gene3D" id="3.40.50.200">
    <property type="entry name" value="Peptidase S8/S53 domain"/>
    <property type="match status" value="1"/>
</dbReference>
<dbReference type="GO" id="GO:0006508">
    <property type="term" value="P:proteolysis"/>
    <property type="evidence" value="ECO:0007669"/>
    <property type="project" value="InterPro"/>
</dbReference>
<evidence type="ECO:0000256" key="1">
    <source>
        <dbReference type="SAM" id="MobiDB-lite"/>
    </source>
</evidence>
<protein>
    <recommendedName>
        <fullName evidence="4">Peptidase S8/S53 domain-containing protein</fullName>
    </recommendedName>
</protein>
<dbReference type="RefSeq" id="WP_074837954.1">
    <property type="nucleotide sequence ID" value="NZ_CATLQZ010000017.1"/>
</dbReference>
<proteinExistence type="predicted"/>
<dbReference type="Gene3D" id="2.60.120.1290">
    <property type="match status" value="1"/>
</dbReference>
<dbReference type="EMBL" id="FNYY01000016">
    <property type="protein sequence ID" value="SEJ97729.1"/>
    <property type="molecule type" value="Genomic_DNA"/>
</dbReference>
<evidence type="ECO:0000313" key="2">
    <source>
        <dbReference type="EMBL" id="SEJ97729.1"/>
    </source>
</evidence>
<dbReference type="SUPFAM" id="SSF52743">
    <property type="entry name" value="Subtilisin-like"/>
    <property type="match status" value="1"/>
</dbReference>
<sequence length="726" mass="76532">MPGWTETPLDADEAHRHPYELWYASPPGAAEIGAPRPDRYYPQIVALELSVSGKTTPLGAFLSRAHAAWQALTRPAPAGGSAPFVATPHDAAYAFAALMRAIHAGEAARTELLLFLRGDLLQSPLERHLPRPENAALAVTSAQILRGDTGLTPVRGCLPPEGSDTALLAPLETALTAGTALPPRPSEAPPVGVVIDHAIGFANQVFRRRTPKTASLRSRFIRFWAQGDGLDDSPGIGTALDAARINRALHELTDSPYRTEADLYERLGLAADGPDHHHLKKRASHGTAVGHVAFGTDPDAPEAGLDGVDLMGIQLPAASVARTNGHLHDLYVISGLNWLWYHRLQEAIAGRPAPDYLVTHSFGTFAGRHDGLDGLSAEFDRRLDAGEIRAVAAAAGNSLQSATHARLTAADLADSAKCDIGLAIQPDDRSASFVQLWSDLAAPAGGSGFPVGLSLTLPDGTRLDPPQGGFRPGHAYDYAMRGQTVARLYCQRSLPRAVPGAQGHERRRLTLAIPATADGQGRPGTAPEGLWRLRLGPAEQGFADQVALWVERGETPEGFAPAGRQAYLEHPAYLRFDAEGRRPAGDTGTAPIKRFGTLSAAAGSRGVITAGSCRASDASVSAFSSASAGPDPAQPTCAAVSEASDIRPDILVTGTYSGSTVAVRGTSFAAPFALRTALARLLTGAPGTPREILTRSLAPSEADPRHIGQGRVPGMFSPTPDRFTRR</sequence>
<evidence type="ECO:0008006" key="4">
    <source>
        <dbReference type="Google" id="ProtNLM"/>
    </source>
</evidence>
<accession>A0A975WD33</accession>
<dbReference type="InterPro" id="IPR036852">
    <property type="entry name" value="Peptidase_S8/S53_dom_sf"/>
</dbReference>
<dbReference type="GO" id="GO:0004252">
    <property type="term" value="F:serine-type endopeptidase activity"/>
    <property type="evidence" value="ECO:0007669"/>
    <property type="project" value="InterPro"/>
</dbReference>
<dbReference type="Proteomes" id="UP000182932">
    <property type="component" value="Unassembled WGS sequence"/>
</dbReference>
<gene>
    <name evidence="2" type="ORF">SAMN04487940_11620</name>
</gene>
<comment type="caution">
    <text evidence="2">The sequence shown here is derived from an EMBL/GenBank/DDBJ whole genome shotgun (WGS) entry which is preliminary data.</text>
</comment>
<dbReference type="AlphaFoldDB" id="A0A975WD33"/>
<dbReference type="GeneID" id="80819948"/>
<name>A0A975WD33_9RHOB</name>